<protein>
    <recommendedName>
        <fullName evidence="1">F-box domain-containing protein</fullName>
    </recommendedName>
</protein>
<dbReference type="SUPFAM" id="SSF81383">
    <property type="entry name" value="F-box domain"/>
    <property type="match status" value="1"/>
</dbReference>
<keyword evidence="3" id="KW-1185">Reference proteome</keyword>
<dbReference type="PANTHER" id="PTHR38926:SF72">
    <property type="entry name" value="IM:7136021-RELATED"/>
    <property type="match status" value="1"/>
</dbReference>
<dbReference type="InterPro" id="IPR036047">
    <property type="entry name" value="F-box-like_dom_sf"/>
</dbReference>
<accession>A0A163A6K7</accession>
<feature type="domain" description="F-box" evidence="1">
    <location>
        <begin position="5"/>
        <end position="46"/>
    </location>
</feature>
<evidence type="ECO:0000259" key="1">
    <source>
        <dbReference type="Pfam" id="PF12937"/>
    </source>
</evidence>
<proteinExistence type="predicted"/>
<dbReference type="PANTHER" id="PTHR38926">
    <property type="entry name" value="F-BOX DOMAIN CONTAINING PROTEIN, EXPRESSED"/>
    <property type="match status" value="1"/>
</dbReference>
<dbReference type="VEuPathDB" id="FungiDB:PHYBLDRAFT_147915"/>
<reference evidence="3" key="1">
    <citation type="submission" date="2015-06" db="EMBL/GenBank/DDBJ databases">
        <title>Expansion of signal transduction pathways in fungi by whole-genome duplication.</title>
        <authorList>
            <consortium name="DOE Joint Genome Institute"/>
            <person name="Corrochano L.M."/>
            <person name="Kuo A."/>
            <person name="Marcet-Houben M."/>
            <person name="Polaino S."/>
            <person name="Salamov A."/>
            <person name="Villalobos J.M."/>
            <person name="Alvarez M.I."/>
            <person name="Avalos J."/>
            <person name="Benito E.P."/>
            <person name="Benoit I."/>
            <person name="Burger G."/>
            <person name="Camino L.P."/>
            <person name="Canovas D."/>
            <person name="Cerda-Olmedo E."/>
            <person name="Cheng J.-F."/>
            <person name="Dominguez A."/>
            <person name="Elias M."/>
            <person name="Eslava A.P."/>
            <person name="Glaser F."/>
            <person name="Grimwood J."/>
            <person name="Gutierrez G."/>
            <person name="Heitman J."/>
            <person name="Henrissat B."/>
            <person name="Iturriaga E.A."/>
            <person name="Lang B.F."/>
            <person name="Lavin J.L."/>
            <person name="Lee S."/>
            <person name="Li W."/>
            <person name="Lindquist E."/>
            <person name="Lopez-Garcia S."/>
            <person name="Luque E.M."/>
            <person name="Marcos A.T."/>
            <person name="Martin J."/>
            <person name="McCluskey K."/>
            <person name="Medina H.R."/>
            <person name="Miralles-Duran A."/>
            <person name="Miyazaki A."/>
            <person name="Munoz-Torres E."/>
            <person name="Oguiza J.A."/>
            <person name="Ohm R."/>
            <person name="Olmedo M."/>
            <person name="Orejas M."/>
            <person name="Ortiz-Castellanos L."/>
            <person name="Pisabarro A.G."/>
            <person name="Rodriguez-Romero J."/>
            <person name="Ruiz-Herrera J."/>
            <person name="Ruiz-Vazquez R."/>
            <person name="Sanz C."/>
            <person name="Schackwitz W."/>
            <person name="Schmutz J."/>
            <person name="Shahriari M."/>
            <person name="Shelest E."/>
            <person name="Silva-Franco F."/>
            <person name="Soanes D."/>
            <person name="Syed K."/>
            <person name="Tagua V.G."/>
            <person name="Talbot N.J."/>
            <person name="Thon M."/>
            <person name="De vries R.P."/>
            <person name="Wiebenga A."/>
            <person name="Yadav J.S."/>
            <person name="Braun E.L."/>
            <person name="Baker S."/>
            <person name="Garre V."/>
            <person name="Horwitz B."/>
            <person name="Torres-Martinez S."/>
            <person name="Idnurm A."/>
            <person name="Herrera-Estrella A."/>
            <person name="Gabaldon T."/>
            <person name="Grigoriev I.V."/>
        </authorList>
    </citation>
    <scope>NUCLEOTIDE SEQUENCE [LARGE SCALE GENOMIC DNA]</scope>
    <source>
        <strain evidence="3">NRRL 1555(-)</strain>
    </source>
</reference>
<dbReference type="GeneID" id="28992881"/>
<evidence type="ECO:0000313" key="2">
    <source>
        <dbReference type="EMBL" id="OAD71421.1"/>
    </source>
</evidence>
<organism evidence="2 3">
    <name type="scientific">Phycomyces blakesleeanus (strain ATCC 8743b / DSM 1359 / FGSC 10004 / NBRC 33097 / NRRL 1555)</name>
    <dbReference type="NCBI Taxonomy" id="763407"/>
    <lineage>
        <taxon>Eukaryota</taxon>
        <taxon>Fungi</taxon>
        <taxon>Fungi incertae sedis</taxon>
        <taxon>Mucoromycota</taxon>
        <taxon>Mucoromycotina</taxon>
        <taxon>Mucoromycetes</taxon>
        <taxon>Mucorales</taxon>
        <taxon>Phycomycetaceae</taxon>
        <taxon>Phycomyces</taxon>
    </lineage>
</organism>
<dbReference type="Pfam" id="PF12937">
    <property type="entry name" value="F-box-like"/>
    <property type="match status" value="1"/>
</dbReference>
<evidence type="ECO:0000313" key="3">
    <source>
        <dbReference type="Proteomes" id="UP000077315"/>
    </source>
</evidence>
<name>A0A163A6K7_PHYB8</name>
<sequence length="663" mass="77101">MLASGLPFEIITYISGFLSTKDRISCTFICKAWRTPMQESLWCKVHVGNAKKLNDICDISIYRQNIYRQHGQRVRTLSLKPYLRVTSEQLNIIQQNFQNIRHLHLPEKSLDIIHYKSVADWSCWKSLVHLEVSTLGFGFADEAKEFLQMLSCLPSLRHLSYMKEFRRRKTLYGLDDFETLHTHLPQLEHLSITMDLDVFSDQDLMLIANVVPASNIKVIKFFIDNMDLRWLCYFARKYINVHTLEWNNYARPTRTEIFREEAVSMFASLPCTFQHLRSINMSGTSETEWTHITFWELLSQLNVPIKHITYGLLGNHMEELSEKIISKCMISCAKTLETFSISSNIGFSDPCTIPMAFDVCLCLVDLNIYVYSSPIALDILLDHCVVLKRLRLAANNLSISRRALEYPAMHGIRLIEFIRTKTNADVFSYISFRCRNLNYMRLDDMKISGPFSRDTGNLCLDMPFTHFDILQLNNVQFFGSEDSVCNADTSIHFMALVQLESILQSSTILEPSIQLSDSDHLMSTADSLWFYMDFYQEGSEEGFQLRVLNKDEIKIVREYFMSFQENNKVLESKNGYRKFDKDAWKLDLYQGHATLRCEYVEILIYIAKFSSTEARLQSSLVCKSWRIPFQDSLWDTVDISCQHRLEYVCNLSGNENSIFEDNG</sequence>
<gene>
    <name evidence="2" type="ORF">PHYBLDRAFT_147915</name>
</gene>
<dbReference type="InParanoid" id="A0A163A6K7"/>
<dbReference type="Proteomes" id="UP000077315">
    <property type="component" value="Unassembled WGS sequence"/>
</dbReference>
<dbReference type="AlphaFoldDB" id="A0A163A6K7"/>
<dbReference type="EMBL" id="KV440986">
    <property type="protein sequence ID" value="OAD71421.1"/>
    <property type="molecule type" value="Genomic_DNA"/>
</dbReference>
<dbReference type="InterPro" id="IPR001810">
    <property type="entry name" value="F-box_dom"/>
</dbReference>
<dbReference type="InterPro" id="IPR032675">
    <property type="entry name" value="LRR_dom_sf"/>
</dbReference>
<dbReference type="Gene3D" id="3.80.10.10">
    <property type="entry name" value="Ribonuclease Inhibitor"/>
    <property type="match status" value="1"/>
</dbReference>
<dbReference type="Gene3D" id="1.20.1280.50">
    <property type="match status" value="2"/>
</dbReference>
<dbReference type="RefSeq" id="XP_018289461.1">
    <property type="nucleotide sequence ID" value="XM_018431975.1"/>
</dbReference>
<dbReference type="SUPFAM" id="SSF52047">
    <property type="entry name" value="RNI-like"/>
    <property type="match status" value="2"/>
</dbReference>
<dbReference type="OrthoDB" id="2267507at2759"/>